<dbReference type="Proteomes" id="UP000298284">
    <property type="component" value="Unassembled WGS sequence"/>
</dbReference>
<evidence type="ECO:0000313" key="1">
    <source>
        <dbReference type="EMBL" id="TGD77410.1"/>
    </source>
</evidence>
<comment type="caution">
    <text evidence="1">The sequence shown here is derived from an EMBL/GenBank/DDBJ whole genome shotgun (WGS) entry which is preliminary data.</text>
</comment>
<gene>
    <name evidence="1" type="ORF">EU557_23915</name>
</gene>
<name>A0A4Z0MDF4_9BACT</name>
<organism evidence="1 2">
    <name type="scientific">Hymenobacter wooponensis</name>
    <dbReference type="NCBI Taxonomy" id="1525360"/>
    <lineage>
        <taxon>Bacteria</taxon>
        <taxon>Pseudomonadati</taxon>
        <taxon>Bacteroidota</taxon>
        <taxon>Cytophagia</taxon>
        <taxon>Cytophagales</taxon>
        <taxon>Hymenobacteraceae</taxon>
        <taxon>Hymenobacter</taxon>
    </lineage>
</organism>
<protein>
    <submittedName>
        <fullName evidence="1">Uncharacterized protein</fullName>
    </submittedName>
</protein>
<sequence length="194" mass="21689">MEPQVMTIRKSIARSDRRSVKGIDMWSMDADEFVRNEQASRKNARGISNKFSLFETLELLAIKTKRSPVTGLGLVIPKLLAQLETFRNLSPNWDSYGALPTEERALARARQLLNSLSLQLVYAPAVSVHVFPMRDGGIQVELDRDNASMEIEVHPDGTEDYLLFTAQGALIGTYTSLFAALRHFIDPPRPASNT</sequence>
<evidence type="ECO:0000313" key="2">
    <source>
        <dbReference type="Proteomes" id="UP000298284"/>
    </source>
</evidence>
<dbReference type="EMBL" id="SRKZ01000009">
    <property type="protein sequence ID" value="TGD77410.1"/>
    <property type="molecule type" value="Genomic_DNA"/>
</dbReference>
<keyword evidence="2" id="KW-1185">Reference proteome</keyword>
<dbReference type="AlphaFoldDB" id="A0A4Z0MDF4"/>
<accession>A0A4Z0MDF4</accession>
<dbReference type="RefSeq" id="WP_135532984.1">
    <property type="nucleotide sequence ID" value="NZ_SRKZ01000009.1"/>
</dbReference>
<proteinExistence type="predicted"/>
<dbReference type="OrthoDB" id="874952at2"/>
<reference evidence="1 2" key="1">
    <citation type="submission" date="2019-04" db="EMBL/GenBank/DDBJ databases">
        <authorList>
            <person name="Feng G."/>
            <person name="Zhang J."/>
            <person name="Zhu H."/>
        </authorList>
    </citation>
    <scope>NUCLEOTIDE SEQUENCE [LARGE SCALE GENOMIC DNA]</scope>
    <source>
        <strain evidence="1 2">JCM 19491</strain>
    </source>
</reference>